<protein>
    <submittedName>
        <fullName evidence="1">Uncharacterized protein</fullName>
    </submittedName>
</protein>
<evidence type="ECO:0000313" key="2">
    <source>
        <dbReference type="Proteomes" id="UP000219335"/>
    </source>
</evidence>
<proteinExistence type="predicted"/>
<name>A0A286A3N3_9PROT</name>
<dbReference type="Proteomes" id="UP000219335">
    <property type="component" value="Unassembled WGS sequence"/>
</dbReference>
<organism evidence="1 2">
    <name type="scientific">Nitrosomonas ureae</name>
    <dbReference type="NCBI Taxonomy" id="44577"/>
    <lineage>
        <taxon>Bacteria</taxon>
        <taxon>Pseudomonadati</taxon>
        <taxon>Pseudomonadota</taxon>
        <taxon>Betaproteobacteria</taxon>
        <taxon>Nitrosomonadales</taxon>
        <taxon>Nitrosomonadaceae</taxon>
        <taxon>Nitrosomonas</taxon>
    </lineage>
</organism>
<dbReference type="EMBL" id="OCMU01000001">
    <property type="protein sequence ID" value="SOD16518.1"/>
    <property type="molecule type" value="Genomic_DNA"/>
</dbReference>
<accession>A0A286A3N3</accession>
<sequence length="79" mass="8500">MILVPVTFTFDAEAATAYGLLEFAFFNGIPIGSMLASQEANKNFTGIQSGRLIPGCLPPSNKPEGIFSLIFKSPYKALE</sequence>
<reference evidence="1 2" key="1">
    <citation type="submission" date="2017-09" db="EMBL/GenBank/DDBJ databases">
        <authorList>
            <person name="Ehlers B."/>
            <person name="Leendertz F.H."/>
        </authorList>
    </citation>
    <scope>NUCLEOTIDE SEQUENCE [LARGE SCALE GENOMIC DNA]</scope>
    <source>
        <strain evidence="1 2">Nm42</strain>
    </source>
</reference>
<dbReference type="AlphaFoldDB" id="A0A286A3N3"/>
<gene>
    <name evidence="1" type="ORF">SAMN06297164_0603</name>
</gene>
<evidence type="ECO:0000313" key="1">
    <source>
        <dbReference type="EMBL" id="SOD16518.1"/>
    </source>
</evidence>